<sequence length="73" mass="8539">MIRHEELIAMRAIALCFKPFLKPVEACIYTNLGRTQFVKKCEAFGVYKNNSGDYKRKEIDKMLAGRETYFLQT</sequence>
<dbReference type="Proteomes" id="UP000192276">
    <property type="component" value="Unassembled WGS sequence"/>
</dbReference>
<name>A0A1V9G246_9BACT</name>
<evidence type="ECO:0000313" key="1">
    <source>
        <dbReference type="EMBL" id="OQP64637.1"/>
    </source>
</evidence>
<dbReference type="EMBL" id="LWBP01000089">
    <property type="protein sequence ID" value="OQP64637.1"/>
    <property type="molecule type" value="Genomic_DNA"/>
</dbReference>
<dbReference type="RefSeq" id="WP_081163628.1">
    <property type="nucleotide sequence ID" value="NZ_LWBP01000089.1"/>
</dbReference>
<accession>A0A1V9G246</accession>
<proteinExistence type="predicted"/>
<organism evidence="1 2">
    <name type="scientific">Niastella populi</name>
    <dbReference type="NCBI Taxonomy" id="550983"/>
    <lineage>
        <taxon>Bacteria</taxon>
        <taxon>Pseudomonadati</taxon>
        <taxon>Bacteroidota</taxon>
        <taxon>Chitinophagia</taxon>
        <taxon>Chitinophagales</taxon>
        <taxon>Chitinophagaceae</taxon>
        <taxon>Niastella</taxon>
    </lineage>
</organism>
<evidence type="ECO:0000313" key="2">
    <source>
        <dbReference type="Proteomes" id="UP000192276"/>
    </source>
</evidence>
<reference evidence="2" key="1">
    <citation type="submission" date="2016-04" db="EMBL/GenBank/DDBJ databases">
        <authorList>
            <person name="Chen L."/>
            <person name="Zhuang W."/>
            <person name="Wang G."/>
        </authorList>
    </citation>
    <scope>NUCLEOTIDE SEQUENCE [LARGE SCALE GENOMIC DNA]</scope>
    <source>
        <strain evidence="2">208</strain>
    </source>
</reference>
<dbReference type="OrthoDB" id="678477at2"/>
<gene>
    <name evidence="1" type="ORF">A4R26_16465</name>
</gene>
<protein>
    <submittedName>
        <fullName evidence="1">Uncharacterized protein</fullName>
    </submittedName>
</protein>
<dbReference type="AlphaFoldDB" id="A0A1V9G246"/>
<comment type="caution">
    <text evidence="1">The sequence shown here is derived from an EMBL/GenBank/DDBJ whole genome shotgun (WGS) entry which is preliminary data.</text>
</comment>
<keyword evidence="2" id="KW-1185">Reference proteome</keyword>
<dbReference type="STRING" id="550983.A4R26_16465"/>